<organism evidence="1">
    <name type="scientific">marine metagenome</name>
    <dbReference type="NCBI Taxonomy" id="408172"/>
    <lineage>
        <taxon>unclassified sequences</taxon>
        <taxon>metagenomes</taxon>
        <taxon>ecological metagenomes</taxon>
    </lineage>
</organism>
<protein>
    <recommendedName>
        <fullName evidence="2">Outer membrane lipoprotein BamD-like domain-containing protein</fullName>
    </recommendedName>
</protein>
<name>A0A382PP55_9ZZZZ</name>
<dbReference type="SUPFAM" id="SSF48452">
    <property type="entry name" value="TPR-like"/>
    <property type="match status" value="1"/>
</dbReference>
<feature type="non-terminal residue" evidence="1">
    <location>
        <position position="120"/>
    </location>
</feature>
<dbReference type="AlphaFoldDB" id="A0A382PP55"/>
<dbReference type="InterPro" id="IPR011990">
    <property type="entry name" value="TPR-like_helical_dom_sf"/>
</dbReference>
<evidence type="ECO:0000313" key="1">
    <source>
        <dbReference type="EMBL" id="SVC74570.1"/>
    </source>
</evidence>
<dbReference type="Gene3D" id="1.25.40.10">
    <property type="entry name" value="Tetratricopeptide repeat domain"/>
    <property type="match status" value="1"/>
</dbReference>
<evidence type="ECO:0008006" key="2">
    <source>
        <dbReference type="Google" id="ProtNLM"/>
    </source>
</evidence>
<sequence>MEGQGDLDVVNVLISAGRTEEARAILESWWGDYHALADRGDRQQALWLRAVLTVDPLIAGLDYQRLVLTYPSSPYSDEALQRLGLISAAEGDLAEAVDYFRALVRDYPGSPKRGIALAWL</sequence>
<proteinExistence type="predicted"/>
<dbReference type="Pfam" id="PF13174">
    <property type="entry name" value="TPR_6"/>
    <property type="match status" value="1"/>
</dbReference>
<reference evidence="1" key="1">
    <citation type="submission" date="2018-05" db="EMBL/GenBank/DDBJ databases">
        <authorList>
            <person name="Lanie J.A."/>
            <person name="Ng W.-L."/>
            <person name="Kazmierczak K.M."/>
            <person name="Andrzejewski T.M."/>
            <person name="Davidsen T.M."/>
            <person name="Wayne K.J."/>
            <person name="Tettelin H."/>
            <person name="Glass J.I."/>
            <person name="Rusch D."/>
            <person name="Podicherti R."/>
            <person name="Tsui H.-C.T."/>
            <person name="Winkler M.E."/>
        </authorList>
    </citation>
    <scope>NUCLEOTIDE SEQUENCE</scope>
</reference>
<accession>A0A382PP55</accession>
<dbReference type="EMBL" id="UINC01108457">
    <property type="protein sequence ID" value="SVC74570.1"/>
    <property type="molecule type" value="Genomic_DNA"/>
</dbReference>
<gene>
    <name evidence="1" type="ORF">METZ01_LOCUS327424</name>
</gene>
<dbReference type="InterPro" id="IPR019734">
    <property type="entry name" value="TPR_rpt"/>
</dbReference>
<dbReference type="PROSITE" id="PS50005">
    <property type="entry name" value="TPR"/>
    <property type="match status" value="1"/>
</dbReference>